<protein>
    <submittedName>
        <fullName evidence="7">NADH:flavin oxidoreductase/NADH oxidase</fullName>
    </submittedName>
</protein>
<organism evidence="7 8">
    <name type="scientific">Pseudoxanthomonas suwonensis (strain 11-1)</name>
    <dbReference type="NCBI Taxonomy" id="743721"/>
    <lineage>
        <taxon>Bacteria</taxon>
        <taxon>Pseudomonadati</taxon>
        <taxon>Pseudomonadota</taxon>
        <taxon>Gammaproteobacteria</taxon>
        <taxon>Lysobacterales</taxon>
        <taxon>Lysobacteraceae</taxon>
        <taxon>Pseudoxanthomonas</taxon>
    </lineage>
</organism>
<proteinExistence type="predicted"/>
<dbReference type="PANTHER" id="PTHR43303">
    <property type="entry name" value="NADPH DEHYDROGENASE C23G7.10C-RELATED"/>
    <property type="match status" value="1"/>
</dbReference>
<evidence type="ECO:0000256" key="2">
    <source>
        <dbReference type="ARBA" id="ARBA00022630"/>
    </source>
</evidence>
<sequence>MPGRIKVQTMSQLFSPLHLGPLELLNRIVIAPMCQYSAHEGVVSDWHRIHLGNLALSGAGLLILEATAVQANGRISHADLGLWNDDQEAALAALVASLRRWAPIPLGIQLAHAGRKASTARPWEGGGPIAAGEPDGWTTVSASALAYDEGHPLPGALDAAGIEALVEAFVDAARRAARIGLDLVEIHAAHGYLLHQFLSPLSNQRTDEYGGSLENRLRLLLRVFDAVRAALPEHVSVGVRISATDWVEGGWDLEQSIALARELDARGCHFIHVSSGGLDPRQQIAIGPGYQVPFAAAIREQVRMPVIAVGLITGARQAEAIVADGQADAVALARGILYDPRWPWHAAAELGAKAKAAPQFLRCEPPGVRGLFG</sequence>
<dbReference type="Pfam" id="PF00724">
    <property type="entry name" value="Oxidored_FMN"/>
    <property type="match status" value="1"/>
</dbReference>
<evidence type="ECO:0000256" key="3">
    <source>
        <dbReference type="ARBA" id="ARBA00022643"/>
    </source>
</evidence>
<evidence type="ECO:0000259" key="6">
    <source>
        <dbReference type="Pfam" id="PF00724"/>
    </source>
</evidence>
<keyword evidence="4" id="KW-0521">NADP</keyword>
<name>E6WP28_PSEUU</name>
<dbReference type="KEGG" id="psu:Psesu_0064"/>
<evidence type="ECO:0000313" key="7">
    <source>
        <dbReference type="EMBL" id="ADV25927.1"/>
    </source>
</evidence>
<keyword evidence="8" id="KW-1185">Reference proteome</keyword>
<accession>E6WP28</accession>
<dbReference type="eggNOG" id="COG1902">
    <property type="taxonomic scope" value="Bacteria"/>
</dbReference>
<dbReference type="AlphaFoldDB" id="E6WP28"/>
<keyword evidence="2" id="KW-0285">Flavoprotein</keyword>
<dbReference type="GO" id="GO:0003959">
    <property type="term" value="F:NADPH dehydrogenase activity"/>
    <property type="evidence" value="ECO:0007669"/>
    <property type="project" value="InterPro"/>
</dbReference>
<dbReference type="STRING" id="743721.Psesu_0064"/>
<dbReference type="HOGENOM" id="CLU_012153_2_0_6"/>
<comment type="cofactor">
    <cofactor evidence="1">
        <name>FMN</name>
        <dbReference type="ChEBI" id="CHEBI:58210"/>
    </cofactor>
</comment>
<evidence type="ECO:0000256" key="4">
    <source>
        <dbReference type="ARBA" id="ARBA00022857"/>
    </source>
</evidence>
<dbReference type="SUPFAM" id="SSF51395">
    <property type="entry name" value="FMN-linked oxidoreductases"/>
    <property type="match status" value="1"/>
</dbReference>
<keyword evidence="3" id="KW-0288">FMN</keyword>
<reference evidence="7 8" key="1">
    <citation type="submission" date="2011-01" db="EMBL/GenBank/DDBJ databases">
        <title>Complete sequence of Pseudoxanthomonas suwonensis 11-1.</title>
        <authorList>
            <consortium name="US DOE Joint Genome Institute"/>
            <person name="Lucas S."/>
            <person name="Copeland A."/>
            <person name="Lapidus A."/>
            <person name="Cheng J.-F."/>
            <person name="Goodwin L."/>
            <person name="Pitluck S."/>
            <person name="Teshima H."/>
            <person name="Detter J.C."/>
            <person name="Han C."/>
            <person name="Tapia R."/>
            <person name="Land M."/>
            <person name="Hauser L."/>
            <person name="Kyrpides N."/>
            <person name="Ivanova N."/>
            <person name="Ovchinnikova G."/>
            <person name="Siebers A.K."/>
            <person name="Allgaier M."/>
            <person name="Thelen M.P."/>
            <person name="Hugenholtz P."/>
            <person name="Gladden J."/>
            <person name="Woyke T."/>
        </authorList>
    </citation>
    <scope>NUCLEOTIDE SEQUENCE [LARGE SCALE GENOMIC DNA]</scope>
    <source>
        <strain evidence="8">11-1</strain>
    </source>
</reference>
<dbReference type="CDD" id="cd02932">
    <property type="entry name" value="OYE_YqiM_FMN"/>
    <property type="match status" value="1"/>
</dbReference>
<dbReference type="GO" id="GO:0010181">
    <property type="term" value="F:FMN binding"/>
    <property type="evidence" value="ECO:0007669"/>
    <property type="project" value="InterPro"/>
</dbReference>
<dbReference type="PANTHER" id="PTHR43303:SF4">
    <property type="entry name" value="NADPH DEHYDROGENASE C23G7.10C-RELATED"/>
    <property type="match status" value="1"/>
</dbReference>
<dbReference type="Gene3D" id="3.20.20.70">
    <property type="entry name" value="Aldolase class I"/>
    <property type="match status" value="1"/>
</dbReference>
<dbReference type="InterPro" id="IPR001155">
    <property type="entry name" value="OxRdtase_FMN_N"/>
</dbReference>
<dbReference type="GO" id="GO:0050661">
    <property type="term" value="F:NADP binding"/>
    <property type="evidence" value="ECO:0007669"/>
    <property type="project" value="InterPro"/>
</dbReference>
<dbReference type="InterPro" id="IPR013785">
    <property type="entry name" value="Aldolase_TIM"/>
</dbReference>
<dbReference type="Proteomes" id="UP000008632">
    <property type="component" value="Chromosome"/>
</dbReference>
<evidence type="ECO:0000256" key="5">
    <source>
        <dbReference type="ARBA" id="ARBA00023002"/>
    </source>
</evidence>
<evidence type="ECO:0000256" key="1">
    <source>
        <dbReference type="ARBA" id="ARBA00001917"/>
    </source>
</evidence>
<dbReference type="InterPro" id="IPR044152">
    <property type="entry name" value="YqjM-like"/>
</dbReference>
<dbReference type="EMBL" id="CP002446">
    <property type="protein sequence ID" value="ADV25927.1"/>
    <property type="molecule type" value="Genomic_DNA"/>
</dbReference>
<gene>
    <name evidence="7" type="ordered locus">Psesu_0064</name>
</gene>
<feature type="domain" description="NADH:flavin oxidoreductase/NADH oxidase N-terminal" evidence="6">
    <location>
        <begin position="12"/>
        <end position="348"/>
    </location>
</feature>
<keyword evidence="5" id="KW-0560">Oxidoreductase</keyword>
<evidence type="ECO:0000313" key="8">
    <source>
        <dbReference type="Proteomes" id="UP000008632"/>
    </source>
</evidence>